<keyword evidence="2" id="KW-0106">Calcium</keyword>
<dbReference type="AlphaFoldDB" id="A0A7M7NY45"/>
<name>A0A7M7NY45_STRPU</name>
<keyword evidence="2" id="KW-0449">Lipoprotein</keyword>
<dbReference type="InParanoid" id="A0A7M7NY45"/>
<reference evidence="4" key="2">
    <citation type="submission" date="2021-01" db="UniProtKB">
        <authorList>
            <consortium name="EnsemblMetazoa"/>
        </authorList>
    </citation>
    <scope>IDENTIFICATION</scope>
</reference>
<dbReference type="GO" id="GO:0005886">
    <property type="term" value="C:plasma membrane"/>
    <property type="evidence" value="ECO:0000318"/>
    <property type="project" value="GO_Central"/>
</dbReference>
<dbReference type="EnsemblMetazoa" id="XM_030987423">
    <property type="protein sequence ID" value="XP_030843283"/>
    <property type="gene ID" value="LOC764453"/>
</dbReference>
<evidence type="ECO:0000313" key="4">
    <source>
        <dbReference type="EnsemblMetazoa" id="XP_030843283"/>
    </source>
</evidence>
<dbReference type="OrthoDB" id="191150at2759"/>
<sequence>MLNIGGEVECNQVSQPPPPPPMAMNPVGTQPGEPPVNWMPAPQVAAPRGCPPGLEYLTQVDQLFVHQIVNLIEMCGGVELTNRYAIKNSLGQQVYFAHKESSFCMHFWCGFQRGFIFHITDNSQQEVMRLVREFKCCAGCGCCANSDSCSFEVKVEAPVGNVVGYVRQSQYYLGPKFDILDAERRPVVKIKGPYCMCQDIEFDVFTGDMATTIGKVFKHWPGCYKAAWTDADNFGVTFPADLHVNVKATLLAAVFLIDIMFFEGSKQ</sequence>
<keyword evidence="2" id="KW-0564">Palmitate</keyword>
<dbReference type="GO" id="GO:0017121">
    <property type="term" value="P:plasma membrane phospholipid scrambling"/>
    <property type="evidence" value="ECO:0000318"/>
    <property type="project" value="GO_Central"/>
</dbReference>
<evidence type="ECO:0000313" key="5">
    <source>
        <dbReference type="Proteomes" id="UP000007110"/>
    </source>
</evidence>
<evidence type="ECO:0000256" key="2">
    <source>
        <dbReference type="RuleBase" id="RU363116"/>
    </source>
</evidence>
<keyword evidence="5" id="KW-1185">Reference proteome</keyword>
<dbReference type="KEGG" id="spu:764453"/>
<comment type="cofactor">
    <cofactor evidence="2">
        <name>Ca(2+)</name>
        <dbReference type="ChEBI" id="CHEBI:29108"/>
    </cofactor>
</comment>
<comment type="similarity">
    <text evidence="1 2">Belongs to the phospholipid scramblase family.</text>
</comment>
<evidence type="ECO:0000256" key="1">
    <source>
        <dbReference type="ARBA" id="ARBA00005350"/>
    </source>
</evidence>
<dbReference type="PANTHER" id="PTHR23248:SF63">
    <property type="entry name" value="PHOSPHOLIPID SCRAMBLASE"/>
    <property type="match status" value="1"/>
</dbReference>
<comment type="function">
    <text evidence="2">May mediate accelerated ATP-independent bidirectional transbilayer migration of phospholipids upon binding calcium ions that results in a loss of phospholipid asymmetry in the plasma membrane.</text>
</comment>
<evidence type="ECO:0000256" key="3">
    <source>
        <dbReference type="SAM" id="MobiDB-lite"/>
    </source>
</evidence>
<protein>
    <recommendedName>
        <fullName evidence="2">Phospholipid scramblase</fullName>
    </recommendedName>
</protein>
<dbReference type="Pfam" id="PF03803">
    <property type="entry name" value="Scramblase"/>
    <property type="match status" value="1"/>
</dbReference>
<dbReference type="Proteomes" id="UP000007110">
    <property type="component" value="Unassembled WGS sequence"/>
</dbReference>
<feature type="region of interest" description="Disordered" evidence="3">
    <location>
        <begin position="1"/>
        <end position="30"/>
    </location>
</feature>
<dbReference type="SUPFAM" id="SSF54518">
    <property type="entry name" value="Tubby C-terminal domain-like"/>
    <property type="match status" value="1"/>
</dbReference>
<dbReference type="GO" id="GO:0017128">
    <property type="term" value="F:phospholipid scramblase activity"/>
    <property type="evidence" value="ECO:0000318"/>
    <property type="project" value="GO_Central"/>
</dbReference>
<dbReference type="GeneID" id="764453"/>
<dbReference type="RefSeq" id="XP_030843283.1">
    <property type="nucleotide sequence ID" value="XM_030987423.1"/>
</dbReference>
<dbReference type="PANTHER" id="PTHR23248">
    <property type="entry name" value="PHOSPHOLIPID SCRAMBLASE-RELATED"/>
    <property type="match status" value="1"/>
</dbReference>
<accession>A0A7M7NY45</accession>
<dbReference type="OMA" id="HARSHQA"/>
<dbReference type="InterPro" id="IPR025659">
    <property type="entry name" value="Tubby-like_C"/>
</dbReference>
<dbReference type="InterPro" id="IPR005552">
    <property type="entry name" value="Scramblase"/>
</dbReference>
<reference evidence="5" key="1">
    <citation type="submission" date="2015-02" db="EMBL/GenBank/DDBJ databases">
        <title>Genome sequencing for Strongylocentrotus purpuratus.</title>
        <authorList>
            <person name="Murali S."/>
            <person name="Liu Y."/>
            <person name="Vee V."/>
            <person name="English A."/>
            <person name="Wang M."/>
            <person name="Skinner E."/>
            <person name="Han Y."/>
            <person name="Muzny D.M."/>
            <person name="Worley K.C."/>
            <person name="Gibbs R.A."/>
        </authorList>
    </citation>
    <scope>NUCLEOTIDE SEQUENCE</scope>
</reference>
<organism evidence="4 5">
    <name type="scientific">Strongylocentrotus purpuratus</name>
    <name type="common">Purple sea urchin</name>
    <dbReference type="NCBI Taxonomy" id="7668"/>
    <lineage>
        <taxon>Eukaryota</taxon>
        <taxon>Metazoa</taxon>
        <taxon>Echinodermata</taxon>
        <taxon>Eleutherozoa</taxon>
        <taxon>Echinozoa</taxon>
        <taxon>Echinoidea</taxon>
        <taxon>Euechinoidea</taxon>
        <taxon>Echinacea</taxon>
        <taxon>Camarodonta</taxon>
        <taxon>Echinidea</taxon>
        <taxon>Strongylocentrotidae</taxon>
        <taxon>Strongylocentrotus</taxon>
    </lineage>
</organism>
<proteinExistence type="inferred from homology"/>